<comment type="subunit">
    <text evidence="5">Homodimer.</text>
</comment>
<dbReference type="GO" id="GO:0005737">
    <property type="term" value="C:cytoplasm"/>
    <property type="evidence" value="ECO:0007669"/>
    <property type="project" value="UniProtKB-SubCell"/>
</dbReference>
<dbReference type="Gene3D" id="3.30.70.100">
    <property type="match status" value="1"/>
</dbReference>
<comment type="pathway">
    <text evidence="5">Carbohydrate metabolism; L-rhamnose metabolism.</text>
</comment>
<organism evidence="7 8">
    <name type="scientific">Serratia odorifera</name>
    <dbReference type="NCBI Taxonomy" id="618"/>
    <lineage>
        <taxon>Bacteria</taxon>
        <taxon>Pseudomonadati</taxon>
        <taxon>Pseudomonadota</taxon>
        <taxon>Gammaproteobacteria</taxon>
        <taxon>Enterobacterales</taxon>
        <taxon>Yersiniaceae</taxon>
        <taxon>Serratia</taxon>
    </lineage>
</organism>
<evidence type="ECO:0000256" key="5">
    <source>
        <dbReference type="HAMAP-Rule" id="MF_01663"/>
    </source>
</evidence>
<dbReference type="Proteomes" id="UP000281391">
    <property type="component" value="Chromosome"/>
</dbReference>
<evidence type="ECO:0000256" key="1">
    <source>
        <dbReference type="ARBA" id="ARBA00022490"/>
    </source>
</evidence>
<gene>
    <name evidence="5 7" type="primary">rhaM</name>
    <name evidence="7" type="ORF">NCTC11214_05016</name>
</gene>
<keyword evidence="2 5" id="KW-0413">Isomerase</keyword>
<dbReference type="EMBL" id="LR134117">
    <property type="protein sequence ID" value="VDZ64517.1"/>
    <property type="molecule type" value="Genomic_DNA"/>
</dbReference>
<dbReference type="InterPro" id="IPR013448">
    <property type="entry name" value="L-rhamnose_mutarotase"/>
</dbReference>
<dbReference type="NCBIfam" id="TIGR02625">
    <property type="entry name" value="YiiL_rotase"/>
    <property type="match status" value="1"/>
</dbReference>
<feature type="binding site" evidence="5">
    <location>
        <begin position="76"/>
        <end position="77"/>
    </location>
    <ligand>
        <name>substrate</name>
    </ligand>
</feature>
<dbReference type="InterPro" id="IPR008000">
    <property type="entry name" value="Rham/fucose_mutarotase"/>
</dbReference>
<comment type="subcellular location">
    <subcellularLocation>
        <location evidence="5">Cytoplasm</location>
    </subcellularLocation>
</comment>
<sequence>MIRKAFVMQVNPEAHAEYQRRHDPIWPELAQVLKAHGAHHYSIFLDETRHLLFGVVDIESQAQWDAVAQTEICQRWWRYMSELMPSNVDFSPVTTSLREVFYLK</sequence>
<dbReference type="PANTHER" id="PTHR34389:SF2">
    <property type="entry name" value="L-RHAMNOSE MUTAROTASE"/>
    <property type="match status" value="1"/>
</dbReference>
<evidence type="ECO:0000313" key="8">
    <source>
        <dbReference type="Proteomes" id="UP000281391"/>
    </source>
</evidence>
<evidence type="ECO:0000256" key="3">
    <source>
        <dbReference type="ARBA" id="ARBA00023277"/>
    </source>
</evidence>
<dbReference type="RefSeq" id="WP_004964532.1">
    <property type="nucleotide sequence ID" value="NZ_JAEKCK010000001.1"/>
</dbReference>
<dbReference type="AlphaFoldDB" id="A0A3S4DRC0"/>
<dbReference type="GO" id="GO:0062192">
    <property type="term" value="F:L-rhamnose mutarotase activity"/>
    <property type="evidence" value="ECO:0007669"/>
    <property type="project" value="UniProtKB-UniRule"/>
</dbReference>
<evidence type="ECO:0000256" key="4">
    <source>
        <dbReference type="ARBA" id="ARBA00023308"/>
    </source>
</evidence>
<keyword evidence="3 5" id="KW-0119">Carbohydrate metabolism</keyword>
<keyword evidence="1 5" id="KW-0963">Cytoplasm</keyword>
<evidence type="ECO:0000256" key="6">
    <source>
        <dbReference type="NCBIfam" id="TIGR02625"/>
    </source>
</evidence>
<dbReference type="InterPro" id="IPR011008">
    <property type="entry name" value="Dimeric_a/b-barrel"/>
</dbReference>
<comment type="function">
    <text evidence="5">Involved in the anomeric conversion of L-rhamnose.</text>
</comment>
<comment type="catalytic activity">
    <reaction evidence="5">
        <text>alpha-L-rhamnose = beta-L-rhamnose</text>
        <dbReference type="Rhea" id="RHEA:25584"/>
        <dbReference type="ChEBI" id="CHEBI:27586"/>
        <dbReference type="ChEBI" id="CHEBI:27907"/>
        <dbReference type="EC" id="5.1.3.32"/>
    </reaction>
</comment>
<reference evidence="7 8" key="1">
    <citation type="submission" date="2018-12" db="EMBL/GenBank/DDBJ databases">
        <authorList>
            <consortium name="Pathogen Informatics"/>
        </authorList>
    </citation>
    <scope>NUCLEOTIDE SEQUENCE [LARGE SCALE GENOMIC DNA]</scope>
    <source>
        <strain evidence="7 8">NCTC11214</strain>
    </source>
</reference>
<dbReference type="PANTHER" id="PTHR34389">
    <property type="entry name" value="L-RHAMNOSE MUTAROTASE"/>
    <property type="match status" value="1"/>
</dbReference>
<proteinExistence type="inferred from homology"/>
<dbReference type="SUPFAM" id="SSF54909">
    <property type="entry name" value="Dimeric alpha+beta barrel"/>
    <property type="match status" value="1"/>
</dbReference>
<dbReference type="KEGG" id="sof:NCTC11214_05016"/>
<dbReference type="UniPathway" id="UPA00125"/>
<comment type="similarity">
    <text evidence="5">Belongs to the rhamnose mutarotase family.</text>
</comment>
<feature type="binding site" evidence="5">
    <location>
        <position position="18"/>
    </location>
    <ligand>
        <name>substrate</name>
    </ligand>
</feature>
<keyword evidence="4 5" id="KW-0684">Rhamnose metabolism</keyword>
<dbReference type="EC" id="5.1.3.32" evidence="5 6"/>
<dbReference type="GO" id="GO:0019301">
    <property type="term" value="P:rhamnose catabolic process"/>
    <property type="evidence" value="ECO:0007669"/>
    <property type="project" value="UniProtKB-UniRule"/>
</dbReference>
<dbReference type="Pfam" id="PF05336">
    <property type="entry name" value="rhaM"/>
    <property type="match status" value="1"/>
</dbReference>
<feature type="binding site" evidence="5">
    <location>
        <position position="41"/>
    </location>
    <ligand>
        <name>substrate</name>
    </ligand>
</feature>
<evidence type="ECO:0000256" key="2">
    <source>
        <dbReference type="ARBA" id="ARBA00023235"/>
    </source>
</evidence>
<dbReference type="HAMAP" id="MF_01663">
    <property type="entry name" value="L_rham_rotase"/>
    <property type="match status" value="1"/>
</dbReference>
<evidence type="ECO:0000313" key="7">
    <source>
        <dbReference type="EMBL" id="VDZ64517.1"/>
    </source>
</evidence>
<accession>A0A3S4DRC0</accession>
<name>A0A3S4DRC0_SEROD</name>
<feature type="active site" description="Proton donor" evidence="5">
    <location>
        <position position="22"/>
    </location>
</feature>
<protein>
    <recommendedName>
        <fullName evidence="5 6">L-rhamnose mutarotase</fullName>
        <ecNumber evidence="5 6">5.1.3.32</ecNumber>
    </recommendedName>
    <alternativeName>
        <fullName evidence="5">Rhamnose 1-epimerase</fullName>
    </alternativeName>
    <alternativeName>
        <fullName evidence="5">Type-3 mutarotase</fullName>
    </alternativeName>
</protein>